<dbReference type="InterPro" id="IPR001750">
    <property type="entry name" value="ND/Mrp_TM"/>
</dbReference>
<organism evidence="8">
    <name type="scientific">Candidatus Methanomethylicus mesodigestus</name>
    <dbReference type="NCBI Taxonomy" id="1867258"/>
    <lineage>
        <taxon>Archaea</taxon>
        <taxon>Thermoproteota</taxon>
        <taxon>Methanosuratincolia</taxon>
        <taxon>Candidatus Methanomethylicales</taxon>
        <taxon>Candidatus Methanomethylicaceae</taxon>
        <taxon>Candidatus Methanomethylicus</taxon>
    </lineage>
</organism>
<feature type="transmembrane region" description="Helical" evidence="6">
    <location>
        <begin position="263"/>
        <end position="287"/>
    </location>
</feature>
<evidence type="ECO:0000256" key="1">
    <source>
        <dbReference type="ARBA" id="ARBA00004651"/>
    </source>
</evidence>
<dbReference type="EMBL" id="DSTX01000007">
    <property type="protein sequence ID" value="HFK20527.1"/>
    <property type="molecule type" value="Genomic_DNA"/>
</dbReference>
<dbReference type="GO" id="GO:0005886">
    <property type="term" value="C:plasma membrane"/>
    <property type="evidence" value="ECO:0007669"/>
    <property type="project" value="UniProtKB-SubCell"/>
</dbReference>
<name>A0A7C3FAJ0_9CREN</name>
<evidence type="ECO:0000256" key="3">
    <source>
        <dbReference type="ARBA" id="ARBA00022692"/>
    </source>
</evidence>
<dbReference type="PANTHER" id="PTHR42703:SF1">
    <property type="entry name" value="NA(+)_H(+) ANTIPORTER SUBUNIT D1"/>
    <property type="match status" value="1"/>
</dbReference>
<sequence length="518" mass="55163">MMEYSLVPIIAPLALILGGVIAPFLHKERRAMLAVVSSFFALAIVANSWVLINIGEGALFYPTEGGLLMNASSAFVVELTLILGFLGAIYSFEYFEDRRHLGLFYSLYSLFLASLVVMAISFNVLVIYAGFEASTIAGGILILFTRRKSATKAAVRFFIMSVIGAIAILGGILYQNYLTGGFILTSSAFTGIANSDLVLLATIYAIGFSIKVGIFPFGLIWLPPAHSEAPTPVSAILSGVMVQIAAFAVARIIGVIAPVSPQLALLLIGLGGLSLIIGAAMAVIEATAGSRLSRFHVGEINIRGIKRIWAFSTSSEVGVFYMLIGLAILTPSLLPIFFIGVLLHFLNHGLAKALLFFDSGFVIERSRVADLSVLKGLGRSIGPTGVTYLIGGFSLSLIPGTLGYTTFREFTSPNVSIGITALVFSAAAMILFTTVYSMRCFVSGKPAAEVTYIKSHEAKHSLLRVPGIVIAVGILALGIVITLGANQIAFHGQFQQIEEWVEMAAKTIANMTAVGVYH</sequence>
<evidence type="ECO:0000256" key="5">
    <source>
        <dbReference type="ARBA" id="ARBA00023136"/>
    </source>
</evidence>
<feature type="transmembrane region" description="Helical" evidence="6">
    <location>
        <begin position="102"/>
        <end position="120"/>
    </location>
</feature>
<proteinExistence type="predicted"/>
<feature type="transmembrane region" description="Helical" evidence="6">
    <location>
        <begin position="72"/>
        <end position="90"/>
    </location>
</feature>
<feature type="transmembrane region" description="Helical" evidence="6">
    <location>
        <begin position="126"/>
        <end position="145"/>
    </location>
</feature>
<protein>
    <recommendedName>
        <fullName evidence="7">NADH:quinone oxidoreductase/Mrp antiporter transmembrane domain-containing protein</fullName>
    </recommendedName>
</protein>
<comment type="caution">
    <text evidence="8">The sequence shown here is derived from an EMBL/GenBank/DDBJ whole genome shotgun (WGS) entry which is preliminary data.</text>
</comment>
<feature type="transmembrane region" description="Helical" evidence="6">
    <location>
        <begin position="6"/>
        <end position="25"/>
    </location>
</feature>
<evidence type="ECO:0000313" key="8">
    <source>
        <dbReference type="EMBL" id="HFK20527.1"/>
    </source>
</evidence>
<feature type="transmembrane region" description="Helical" evidence="6">
    <location>
        <begin position="197"/>
        <end position="222"/>
    </location>
</feature>
<dbReference type="InterPro" id="IPR050586">
    <property type="entry name" value="CPA3_Na-H_Antiporter_D"/>
</dbReference>
<feature type="transmembrane region" description="Helical" evidence="6">
    <location>
        <begin position="462"/>
        <end position="485"/>
    </location>
</feature>
<keyword evidence="5 6" id="KW-0472">Membrane</keyword>
<feature type="transmembrane region" description="Helical" evidence="6">
    <location>
        <begin position="157"/>
        <end position="177"/>
    </location>
</feature>
<feature type="transmembrane region" description="Helical" evidence="6">
    <location>
        <begin position="385"/>
        <end position="405"/>
    </location>
</feature>
<feature type="transmembrane region" description="Helical" evidence="6">
    <location>
        <begin position="32"/>
        <end position="52"/>
    </location>
</feature>
<feature type="domain" description="NADH:quinone oxidoreductase/Mrp antiporter transmembrane" evidence="7">
    <location>
        <begin position="122"/>
        <end position="284"/>
    </location>
</feature>
<keyword evidence="4 6" id="KW-1133">Transmembrane helix</keyword>
<dbReference type="Pfam" id="PF00361">
    <property type="entry name" value="Proton_antipo_M"/>
    <property type="match status" value="2"/>
</dbReference>
<evidence type="ECO:0000256" key="4">
    <source>
        <dbReference type="ARBA" id="ARBA00022989"/>
    </source>
</evidence>
<dbReference type="AlphaFoldDB" id="A0A7C3FAJ0"/>
<feature type="domain" description="NADH:quinone oxidoreductase/Mrp antiporter transmembrane" evidence="7">
    <location>
        <begin position="304"/>
        <end position="406"/>
    </location>
</feature>
<evidence type="ECO:0000256" key="6">
    <source>
        <dbReference type="SAM" id="Phobius"/>
    </source>
</evidence>
<feature type="transmembrane region" description="Helical" evidence="6">
    <location>
        <begin position="417"/>
        <end position="442"/>
    </location>
</feature>
<accession>A0A7C3FAJ0</accession>
<evidence type="ECO:0000256" key="2">
    <source>
        <dbReference type="ARBA" id="ARBA00022475"/>
    </source>
</evidence>
<gene>
    <name evidence="8" type="ORF">ENS19_04510</name>
</gene>
<comment type="subcellular location">
    <subcellularLocation>
        <location evidence="1">Cell membrane</location>
        <topology evidence="1">Multi-pass membrane protein</topology>
    </subcellularLocation>
</comment>
<keyword evidence="2" id="KW-1003">Cell membrane</keyword>
<keyword evidence="3 6" id="KW-0812">Transmembrane</keyword>
<evidence type="ECO:0000259" key="7">
    <source>
        <dbReference type="Pfam" id="PF00361"/>
    </source>
</evidence>
<reference evidence="8" key="1">
    <citation type="journal article" date="2020" name="mSystems">
        <title>Genome- and Community-Level Interaction Insights into Carbon Utilization and Element Cycling Functions of Hydrothermarchaeota in Hydrothermal Sediment.</title>
        <authorList>
            <person name="Zhou Z."/>
            <person name="Liu Y."/>
            <person name="Xu W."/>
            <person name="Pan J."/>
            <person name="Luo Z.H."/>
            <person name="Li M."/>
        </authorList>
    </citation>
    <scope>NUCLEOTIDE SEQUENCE [LARGE SCALE GENOMIC DNA]</scope>
    <source>
        <strain evidence="8">SpSt-468</strain>
    </source>
</reference>
<feature type="transmembrane region" description="Helical" evidence="6">
    <location>
        <begin position="308"/>
        <end position="330"/>
    </location>
</feature>
<dbReference type="PANTHER" id="PTHR42703">
    <property type="entry name" value="NADH DEHYDROGENASE"/>
    <property type="match status" value="1"/>
</dbReference>
<feature type="transmembrane region" description="Helical" evidence="6">
    <location>
        <begin position="234"/>
        <end position="257"/>
    </location>
</feature>